<dbReference type="InterPro" id="IPR055760">
    <property type="entry name" value="DUF7336"/>
</dbReference>
<proteinExistence type="predicted"/>
<sequence length="80" mass="9344">MVTVFLLQHSYEVNGVENSKIIGIYSSREIAESVVIKYKKLPGFKDYPNDFFIDGYELDEDNWEEGFISSFVLDNKRINE</sequence>
<protein>
    <recommendedName>
        <fullName evidence="1">DUF7336 domain-containing protein</fullName>
    </recommendedName>
</protein>
<gene>
    <name evidence="2" type="ORF">ACFSGI_19215</name>
</gene>
<accession>A0ABW4UZZ1</accession>
<reference evidence="3" key="1">
    <citation type="journal article" date="2019" name="Int. J. Syst. Evol. Microbiol.">
        <title>The Global Catalogue of Microorganisms (GCM) 10K type strain sequencing project: providing services to taxonomists for standard genome sequencing and annotation.</title>
        <authorList>
            <consortium name="The Broad Institute Genomics Platform"/>
            <consortium name="The Broad Institute Genome Sequencing Center for Infectious Disease"/>
            <person name="Wu L."/>
            <person name="Ma J."/>
        </authorList>
    </citation>
    <scope>NUCLEOTIDE SEQUENCE [LARGE SCALE GENOMIC DNA]</scope>
    <source>
        <strain evidence="3">CGMCC 1.15067</strain>
    </source>
</reference>
<evidence type="ECO:0000259" key="1">
    <source>
        <dbReference type="Pfam" id="PF24024"/>
    </source>
</evidence>
<dbReference type="Pfam" id="PF24024">
    <property type="entry name" value="DUF7336"/>
    <property type="match status" value="1"/>
</dbReference>
<organism evidence="2 3">
    <name type="scientific">Paenibacillus nicotianae</name>
    <dbReference type="NCBI Taxonomy" id="1526551"/>
    <lineage>
        <taxon>Bacteria</taxon>
        <taxon>Bacillati</taxon>
        <taxon>Bacillota</taxon>
        <taxon>Bacilli</taxon>
        <taxon>Bacillales</taxon>
        <taxon>Paenibacillaceae</taxon>
        <taxon>Paenibacillus</taxon>
    </lineage>
</organism>
<dbReference type="RefSeq" id="WP_204825826.1">
    <property type="nucleotide sequence ID" value="NZ_JBHUGF010000011.1"/>
</dbReference>
<dbReference type="EMBL" id="JBHUGF010000011">
    <property type="protein sequence ID" value="MFD1992100.1"/>
    <property type="molecule type" value="Genomic_DNA"/>
</dbReference>
<comment type="caution">
    <text evidence="2">The sequence shown here is derived from an EMBL/GenBank/DDBJ whole genome shotgun (WGS) entry which is preliminary data.</text>
</comment>
<dbReference type="Proteomes" id="UP001597403">
    <property type="component" value="Unassembled WGS sequence"/>
</dbReference>
<name>A0ABW4UZZ1_9BACL</name>
<feature type="domain" description="DUF7336" evidence="1">
    <location>
        <begin position="3"/>
        <end position="67"/>
    </location>
</feature>
<keyword evidence="3" id="KW-1185">Reference proteome</keyword>
<evidence type="ECO:0000313" key="3">
    <source>
        <dbReference type="Proteomes" id="UP001597403"/>
    </source>
</evidence>
<evidence type="ECO:0000313" key="2">
    <source>
        <dbReference type="EMBL" id="MFD1992100.1"/>
    </source>
</evidence>